<accession>A0ABP0LAC0</accession>
<dbReference type="EMBL" id="CAXAMM010015336">
    <property type="protein sequence ID" value="CAK9036117.1"/>
    <property type="molecule type" value="Genomic_DNA"/>
</dbReference>
<evidence type="ECO:0000313" key="2">
    <source>
        <dbReference type="EMBL" id="CAK9036117.1"/>
    </source>
</evidence>
<reference evidence="2 3" key="1">
    <citation type="submission" date="2024-02" db="EMBL/GenBank/DDBJ databases">
        <authorList>
            <person name="Chen Y."/>
            <person name="Shah S."/>
            <person name="Dougan E. K."/>
            <person name="Thang M."/>
            <person name="Chan C."/>
        </authorList>
    </citation>
    <scope>NUCLEOTIDE SEQUENCE [LARGE SCALE GENOMIC DNA]</scope>
</reference>
<comment type="caution">
    <text evidence="2">The sequence shown here is derived from an EMBL/GenBank/DDBJ whole genome shotgun (WGS) entry which is preliminary data.</text>
</comment>
<name>A0ABP0LAC0_9DINO</name>
<dbReference type="Proteomes" id="UP001642464">
    <property type="component" value="Unassembled WGS sequence"/>
</dbReference>
<evidence type="ECO:0000313" key="1">
    <source>
        <dbReference type="EMBL" id="CAK9035963.1"/>
    </source>
</evidence>
<sequence>MIRSLPSTVASPVGVVKKGDILEGQPRDGWLLLLGADSPTSGQLQTHCFQLRLDYKHSVESLENGEGRWVLMHGKELGLGVLLHQILPVPSVTQTFATSVQLSFDQDVSKYSLEVEPEIGDAFHMKCCEGMEHNRDEEGPLSLAEKSFQSA</sequence>
<protein>
    <submittedName>
        <fullName evidence="2">Uncharacterized protein</fullName>
    </submittedName>
</protein>
<evidence type="ECO:0000313" key="3">
    <source>
        <dbReference type="Proteomes" id="UP001642464"/>
    </source>
</evidence>
<dbReference type="EMBL" id="CAXAMM010015280">
    <property type="protein sequence ID" value="CAK9035963.1"/>
    <property type="molecule type" value="Genomic_DNA"/>
</dbReference>
<organism evidence="2 3">
    <name type="scientific">Durusdinium trenchii</name>
    <dbReference type="NCBI Taxonomy" id="1381693"/>
    <lineage>
        <taxon>Eukaryota</taxon>
        <taxon>Sar</taxon>
        <taxon>Alveolata</taxon>
        <taxon>Dinophyceae</taxon>
        <taxon>Suessiales</taxon>
        <taxon>Symbiodiniaceae</taxon>
        <taxon>Durusdinium</taxon>
    </lineage>
</organism>
<proteinExistence type="predicted"/>
<keyword evidence="3" id="KW-1185">Reference proteome</keyword>
<gene>
    <name evidence="1" type="ORF">SCF082_LOCUS21519</name>
    <name evidence="2" type="ORF">SCF082_LOCUS21598</name>
</gene>